<evidence type="ECO:0000256" key="6">
    <source>
        <dbReference type="ARBA" id="ARBA00039025"/>
    </source>
</evidence>
<evidence type="ECO:0000256" key="1">
    <source>
        <dbReference type="ARBA" id="ARBA00022448"/>
    </source>
</evidence>
<proteinExistence type="inferred from homology"/>
<evidence type="ECO:0000256" key="3">
    <source>
        <dbReference type="ARBA" id="ARBA00022840"/>
    </source>
</evidence>
<dbReference type="RefSeq" id="WP_148692246.1">
    <property type="nucleotide sequence ID" value="NZ_CP020477.1"/>
</dbReference>
<dbReference type="Pfam" id="PF00005">
    <property type="entry name" value="ABC_tran"/>
    <property type="match status" value="1"/>
</dbReference>
<dbReference type="EC" id="7.3.2.6" evidence="6"/>
<comment type="subunit">
    <text evidence="5">The complex is composed of two ATP-binding proteins (WtpC), two transmembrane proteins (WtpB) and a solute-binding protein (WtpA).</text>
</comment>
<comment type="catalytic activity">
    <reaction evidence="8">
        <text>tungstate(in) + ATP + H2O = tungstate(out) + ADP + phosphate + H(+)</text>
        <dbReference type="Rhea" id="RHEA:35027"/>
        <dbReference type="ChEBI" id="CHEBI:15377"/>
        <dbReference type="ChEBI" id="CHEBI:15378"/>
        <dbReference type="ChEBI" id="CHEBI:30616"/>
        <dbReference type="ChEBI" id="CHEBI:43474"/>
        <dbReference type="ChEBI" id="CHEBI:46502"/>
        <dbReference type="ChEBI" id="CHEBI:456216"/>
        <dbReference type="EC" id="7.3.2.6"/>
    </reaction>
</comment>
<reference evidence="10 11" key="1">
    <citation type="submission" date="2017-03" db="EMBL/GenBank/DDBJ databases">
        <title>Sulfur activation and transportation mechanism of thermophilic Archaea Acidianus manzaensis YN-25.</title>
        <authorList>
            <person name="Ma Y."/>
            <person name="Yang Y."/>
            <person name="Xia J."/>
        </authorList>
    </citation>
    <scope>NUCLEOTIDE SEQUENCE [LARGE SCALE GENOMIC DNA]</scope>
    <source>
        <strain evidence="10 11">YN-25</strain>
    </source>
</reference>
<dbReference type="KEGG" id="aman:B6F84_10790"/>
<dbReference type="GO" id="GO:1901238">
    <property type="term" value="F:ABC-type tungstate transporter activity"/>
    <property type="evidence" value="ECO:0007669"/>
    <property type="project" value="UniProtKB-EC"/>
</dbReference>
<dbReference type="Proteomes" id="UP000193404">
    <property type="component" value="Chromosome"/>
</dbReference>
<evidence type="ECO:0000256" key="7">
    <source>
        <dbReference type="ARBA" id="ARBA00041133"/>
    </source>
</evidence>
<comment type="similarity">
    <text evidence="4">Belongs to the ABC transporter superfamily. Sulfate/tungstate importer (TC 3.A.1.6) family.</text>
</comment>
<accession>A0A1W6K1Q1</accession>
<organism evidence="10 11">
    <name type="scientific">Acidianus manzaensis</name>
    <dbReference type="NCBI Taxonomy" id="282676"/>
    <lineage>
        <taxon>Archaea</taxon>
        <taxon>Thermoproteota</taxon>
        <taxon>Thermoprotei</taxon>
        <taxon>Sulfolobales</taxon>
        <taxon>Sulfolobaceae</taxon>
        <taxon>Acidianus</taxon>
    </lineage>
</organism>
<dbReference type="Gene3D" id="3.40.50.300">
    <property type="entry name" value="P-loop containing nucleotide triphosphate hydrolases"/>
    <property type="match status" value="1"/>
</dbReference>
<evidence type="ECO:0000313" key="11">
    <source>
        <dbReference type="Proteomes" id="UP000193404"/>
    </source>
</evidence>
<dbReference type="SUPFAM" id="SSF52540">
    <property type="entry name" value="P-loop containing nucleoside triphosphate hydrolases"/>
    <property type="match status" value="1"/>
</dbReference>
<keyword evidence="2" id="KW-0547">Nucleotide-binding</keyword>
<name>A0A1W6K1Q1_9CREN</name>
<dbReference type="GeneID" id="41591417"/>
<evidence type="ECO:0000259" key="9">
    <source>
        <dbReference type="PROSITE" id="PS50893"/>
    </source>
</evidence>
<dbReference type="PANTHER" id="PTHR42781:SF4">
    <property type="entry name" value="SPERMIDINE_PUTRESCINE IMPORT ATP-BINDING PROTEIN POTA"/>
    <property type="match status" value="1"/>
</dbReference>
<evidence type="ECO:0000256" key="8">
    <source>
        <dbReference type="ARBA" id="ARBA00047936"/>
    </source>
</evidence>
<keyword evidence="11" id="KW-1185">Reference proteome</keyword>
<keyword evidence="3 10" id="KW-0067">ATP-binding</keyword>
<evidence type="ECO:0000256" key="5">
    <source>
        <dbReference type="ARBA" id="ARBA00038781"/>
    </source>
</evidence>
<dbReference type="InterPro" id="IPR050093">
    <property type="entry name" value="ABC_SmlMolc_Importer"/>
</dbReference>
<gene>
    <name evidence="10" type="ORF">B6F84_10790</name>
</gene>
<keyword evidence="1" id="KW-0813">Transport</keyword>
<dbReference type="PANTHER" id="PTHR42781">
    <property type="entry name" value="SPERMIDINE/PUTRESCINE IMPORT ATP-BINDING PROTEIN POTA"/>
    <property type="match status" value="1"/>
</dbReference>
<sequence>MIEAQTYKKLGEFTLNAEIKEKGIICITGKNGSGKTTFLRTISGFLKIDKGYIKLNNDEITNLPPEKRDIVLVNQESYIPNFKVDAHILWGAKLKKLKIEEDEIRQAKDLLEINFDGKVGKLSLGQKEKVALLTAIFSKPKLILVDEAFSNINNKEIFMQNFFELTKKYEIEVIFTTQDEKDANLANSHLTMNNGKLIKNV</sequence>
<evidence type="ECO:0000256" key="4">
    <source>
        <dbReference type="ARBA" id="ARBA00038307"/>
    </source>
</evidence>
<feature type="domain" description="ABC transporter" evidence="9">
    <location>
        <begin position="1"/>
        <end position="201"/>
    </location>
</feature>
<dbReference type="GO" id="GO:0016887">
    <property type="term" value="F:ATP hydrolysis activity"/>
    <property type="evidence" value="ECO:0007669"/>
    <property type="project" value="InterPro"/>
</dbReference>
<dbReference type="OrthoDB" id="97750at2157"/>
<dbReference type="PROSITE" id="PS50893">
    <property type="entry name" value="ABC_TRANSPORTER_2"/>
    <property type="match status" value="1"/>
</dbReference>
<protein>
    <recommendedName>
        <fullName evidence="7">Molybdate/tungstate import ATP-binding protein WtpC</fullName>
        <ecNumber evidence="6">7.3.2.6</ecNumber>
    </recommendedName>
</protein>
<dbReference type="SMART" id="SM00382">
    <property type="entry name" value="AAA"/>
    <property type="match status" value="1"/>
</dbReference>
<dbReference type="InterPro" id="IPR027417">
    <property type="entry name" value="P-loop_NTPase"/>
</dbReference>
<dbReference type="InterPro" id="IPR003439">
    <property type="entry name" value="ABC_transporter-like_ATP-bd"/>
</dbReference>
<dbReference type="STRING" id="282676.B6F84_10790"/>
<dbReference type="EMBL" id="CP020477">
    <property type="protein sequence ID" value="ARM76458.1"/>
    <property type="molecule type" value="Genomic_DNA"/>
</dbReference>
<dbReference type="InterPro" id="IPR003593">
    <property type="entry name" value="AAA+_ATPase"/>
</dbReference>
<evidence type="ECO:0000256" key="2">
    <source>
        <dbReference type="ARBA" id="ARBA00022741"/>
    </source>
</evidence>
<dbReference type="GO" id="GO:0005524">
    <property type="term" value="F:ATP binding"/>
    <property type="evidence" value="ECO:0007669"/>
    <property type="project" value="UniProtKB-KW"/>
</dbReference>
<evidence type="ECO:0000313" key="10">
    <source>
        <dbReference type="EMBL" id="ARM76458.1"/>
    </source>
</evidence>
<dbReference type="AlphaFoldDB" id="A0A1W6K1Q1"/>